<gene>
    <name evidence="1" type="ORF">SEMRO_2948_G340841.1</name>
</gene>
<accession>A0A9N8F0W0</accession>
<comment type="caution">
    <text evidence="1">The sequence shown here is derived from an EMBL/GenBank/DDBJ whole genome shotgun (WGS) entry which is preliminary data.</text>
</comment>
<evidence type="ECO:0000313" key="2">
    <source>
        <dbReference type="Proteomes" id="UP001153069"/>
    </source>
</evidence>
<dbReference type="EMBL" id="CAICTM010002946">
    <property type="protein sequence ID" value="CAB9530597.1"/>
    <property type="molecule type" value="Genomic_DNA"/>
</dbReference>
<dbReference type="Proteomes" id="UP001153069">
    <property type="component" value="Unassembled WGS sequence"/>
</dbReference>
<evidence type="ECO:0000313" key="1">
    <source>
        <dbReference type="EMBL" id="CAB9530597.1"/>
    </source>
</evidence>
<reference evidence="1" key="1">
    <citation type="submission" date="2020-06" db="EMBL/GenBank/DDBJ databases">
        <authorList>
            <consortium name="Plant Systems Biology data submission"/>
        </authorList>
    </citation>
    <scope>NUCLEOTIDE SEQUENCE</scope>
    <source>
        <strain evidence="1">D6</strain>
    </source>
</reference>
<sequence>MPDSNGFQERVFSSCTWFDGKLSNGQKVAMTFQMRLLCYKNSAFIQNYKQCINDARKEWAKNRTKDLLKLTASRCEEEDYDSDIDAMVDLYNKIDKPPAQN</sequence>
<proteinExistence type="predicted"/>
<organism evidence="1 2">
    <name type="scientific">Seminavis robusta</name>
    <dbReference type="NCBI Taxonomy" id="568900"/>
    <lineage>
        <taxon>Eukaryota</taxon>
        <taxon>Sar</taxon>
        <taxon>Stramenopiles</taxon>
        <taxon>Ochrophyta</taxon>
        <taxon>Bacillariophyta</taxon>
        <taxon>Bacillariophyceae</taxon>
        <taxon>Bacillariophycidae</taxon>
        <taxon>Naviculales</taxon>
        <taxon>Naviculaceae</taxon>
        <taxon>Seminavis</taxon>
    </lineage>
</organism>
<keyword evidence="2" id="KW-1185">Reference proteome</keyword>
<name>A0A9N8F0W0_9STRA</name>
<protein>
    <submittedName>
        <fullName evidence="1">Uncharacterized protein</fullName>
    </submittedName>
</protein>
<dbReference type="AlphaFoldDB" id="A0A9N8F0W0"/>